<organism evidence="1 2">
    <name type="scientific">Stenomitos frigidus AS-A4</name>
    <dbReference type="NCBI Taxonomy" id="2933935"/>
    <lineage>
        <taxon>Bacteria</taxon>
        <taxon>Bacillati</taxon>
        <taxon>Cyanobacteriota</taxon>
        <taxon>Cyanophyceae</taxon>
        <taxon>Leptolyngbyales</taxon>
        <taxon>Leptolyngbyaceae</taxon>
        <taxon>Stenomitos</taxon>
    </lineage>
</organism>
<comment type="caution">
    <text evidence="1">The sequence shown here is derived from an EMBL/GenBank/DDBJ whole genome shotgun (WGS) entry which is preliminary data.</text>
</comment>
<dbReference type="RefSeq" id="WP_348250410.1">
    <property type="nucleotide sequence ID" value="NZ_JAMPLM010000001.1"/>
</dbReference>
<dbReference type="EMBL" id="JAMPLM010000001">
    <property type="protein sequence ID" value="MEP1056904.1"/>
    <property type="molecule type" value="Genomic_DNA"/>
</dbReference>
<dbReference type="Proteomes" id="UP001476950">
    <property type="component" value="Unassembled WGS sequence"/>
</dbReference>
<dbReference type="InterPro" id="IPR029039">
    <property type="entry name" value="Flavoprotein-like_sf"/>
</dbReference>
<keyword evidence="2" id="KW-1185">Reference proteome</keyword>
<sequence length="100" mass="10622">MPGMFKKALGWLVSGSEVFSKLIVLLNTSSRAKYAQASLTEIVTIMTGRIVSEASITISLLGRNLDAYGIVTDPEFLAALQAAIATFVNAIQQGQTEGTD</sequence>
<name>A0ABV0KCH5_9CYAN</name>
<dbReference type="Gene3D" id="3.40.50.360">
    <property type="match status" value="1"/>
</dbReference>
<proteinExistence type="predicted"/>
<reference evidence="1 2" key="1">
    <citation type="submission" date="2022-04" db="EMBL/GenBank/DDBJ databases">
        <title>Positive selection, recombination, and allopatry shape intraspecific diversity of widespread and dominant cyanobacteria.</title>
        <authorList>
            <person name="Wei J."/>
            <person name="Shu W."/>
            <person name="Hu C."/>
        </authorList>
    </citation>
    <scope>NUCLEOTIDE SEQUENCE [LARGE SCALE GENOMIC DNA]</scope>
    <source>
        <strain evidence="1 2">AS-A4</strain>
    </source>
</reference>
<evidence type="ECO:0000313" key="2">
    <source>
        <dbReference type="Proteomes" id="UP001476950"/>
    </source>
</evidence>
<protein>
    <submittedName>
        <fullName evidence="1">Uncharacterized protein</fullName>
    </submittedName>
</protein>
<gene>
    <name evidence="1" type="ORF">NDI38_00540</name>
</gene>
<evidence type="ECO:0000313" key="1">
    <source>
        <dbReference type="EMBL" id="MEP1056904.1"/>
    </source>
</evidence>
<accession>A0ABV0KCH5</accession>